<proteinExistence type="predicted"/>
<evidence type="ECO:0000256" key="2">
    <source>
        <dbReference type="ARBA" id="ARBA00022552"/>
    </source>
</evidence>
<keyword evidence="7" id="KW-1185">Reference proteome</keyword>
<name>A0ABS4D8K4_9CHLR</name>
<feature type="domain" description="Methyltransferase small" evidence="5">
    <location>
        <begin position="20"/>
        <end position="164"/>
    </location>
</feature>
<dbReference type="InterPro" id="IPR002052">
    <property type="entry name" value="DNA_methylase_N6_adenine_CS"/>
</dbReference>
<evidence type="ECO:0000259" key="5">
    <source>
        <dbReference type="Pfam" id="PF05175"/>
    </source>
</evidence>
<protein>
    <submittedName>
        <fullName evidence="6">Methyltransferase</fullName>
    </submittedName>
</protein>
<evidence type="ECO:0000256" key="3">
    <source>
        <dbReference type="ARBA" id="ARBA00022603"/>
    </source>
</evidence>
<dbReference type="PANTHER" id="PTHR47816:SF4">
    <property type="entry name" value="RIBOSOMAL RNA SMALL SUBUNIT METHYLTRANSFERASE C"/>
    <property type="match status" value="1"/>
</dbReference>
<reference evidence="6 7" key="1">
    <citation type="submission" date="2021-03" db="EMBL/GenBank/DDBJ databases">
        <authorList>
            <person name="Grouzdev D.S."/>
        </authorList>
    </citation>
    <scope>NUCLEOTIDE SEQUENCE [LARGE SCALE GENOMIC DNA]</scope>
    <source>
        <strain evidence="6 7">M50-1</strain>
    </source>
</reference>
<feature type="domain" description="Methyltransferase small" evidence="5">
    <location>
        <begin position="222"/>
        <end position="388"/>
    </location>
</feature>
<comment type="caution">
    <text evidence="6">The sequence shown here is derived from an EMBL/GenBank/DDBJ whole genome shotgun (WGS) entry which is preliminary data.</text>
</comment>
<organism evidence="6 7">
    <name type="scientific">Candidatus Chloroploca mongolica</name>
    <dbReference type="NCBI Taxonomy" id="2528176"/>
    <lineage>
        <taxon>Bacteria</taxon>
        <taxon>Bacillati</taxon>
        <taxon>Chloroflexota</taxon>
        <taxon>Chloroflexia</taxon>
        <taxon>Chloroflexales</taxon>
        <taxon>Chloroflexineae</taxon>
        <taxon>Oscillochloridaceae</taxon>
        <taxon>Candidatus Chloroploca</taxon>
    </lineage>
</organism>
<evidence type="ECO:0000313" key="6">
    <source>
        <dbReference type="EMBL" id="MBP1465767.1"/>
    </source>
</evidence>
<dbReference type="InterPro" id="IPR007848">
    <property type="entry name" value="Small_mtfrase_dom"/>
</dbReference>
<evidence type="ECO:0000313" key="7">
    <source>
        <dbReference type="Proteomes" id="UP001193081"/>
    </source>
</evidence>
<dbReference type="InterPro" id="IPR029063">
    <property type="entry name" value="SAM-dependent_MTases_sf"/>
</dbReference>
<keyword evidence="2" id="KW-0698">rRNA processing</keyword>
<dbReference type="PANTHER" id="PTHR47816">
    <property type="entry name" value="RIBOSOMAL RNA SMALL SUBUNIT METHYLTRANSFERASE C"/>
    <property type="match status" value="1"/>
</dbReference>
<keyword evidence="4" id="KW-0808">Transferase</keyword>
<dbReference type="PROSITE" id="PS00092">
    <property type="entry name" value="N6_MTASE"/>
    <property type="match status" value="1"/>
</dbReference>
<dbReference type="RefSeq" id="WP_167857317.1">
    <property type="nucleotide sequence ID" value="NZ_SIJK02000012.1"/>
</dbReference>
<dbReference type="GO" id="GO:0032259">
    <property type="term" value="P:methylation"/>
    <property type="evidence" value="ECO:0007669"/>
    <property type="project" value="UniProtKB-KW"/>
</dbReference>
<evidence type="ECO:0000256" key="4">
    <source>
        <dbReference type="ARBA" id="ARBA00022679"/>
    </source>
</evidence>
<evidence type="ECO:0000256" key="1">
    <source>
        <dbReference type="ARBA" id="ARBA00022490"/>
    </source>
</evidence>
<dbReference type="Pfam" id="PF05175">
    <property type="entry name" value="MTS"/>
    <property type="match status" value="2"/>
</dbReference>
<gene>
    <name evidence="6" type="ORF">EYB53_008620</name>
</gene>
<dbReference type="GO" id="GO:0008168">
    <property type="term" value="F:methyltransferase activity"/>
    <property type="evidence" value="ECO:0007669"/>
    <property type="project" value="UniProtKB-KW"/>
</dbReference>
<dbReference type="EMBL" id="SIJK02000012">
    <property type="protein sequence ID" value="MBP1465767.1"/>
    <property type="molecule type" value="Genomic_DNA"/>
</dbReference>
<keyword evidence="1" id="KW-0963">Cytoplasm</keyword>
<dbReference type="InterPro" id="IPR046977">
    <property type="entry name" value="RsmC/RlmG"/>
</dbReference>
<sequence>MSDNYHATFSFQADLAGLTVEVVSKPGLAAAHLLLEASDLAASLIRPAPMERILLMGAGHGALGVVLARHLTRGHLVLIESDLIALRMAQLTFAANQISGGELRGANNALPGETEAFDRAILFSPKSRALGRRWLLEAQAYLRPEGRLNIVGAQASGVRSLIADAQALTGNMHILGYGKGCRVAETRCMQPFAAPPAWTTLPGIMPGSWLPLMVDLPGGARELVSLPGVFSAEHLDAGTAFLLSQLGQRCNGKRVLDLGCGYGVIGIAAAQLGAKQVDLVDVNLLALAAARENVARLGLRQVEVRPGDGLEAVLGNAYDLVLSNPPFHTGKTIDTAMAEAFLREARSVLVPGGTLLIVANRFLPYERVMQAHFDTVTVAAACEGYRVLAGS</sequence>
<accession>A0ABS4D8K4</accession>
<dbReference type="SUPFAM" id="SSF53335">
    <property type="entry name" value="S-adenosyl-L-methionine-dependent methyltransferases"/>
    <property type="match status" value="2"/>
</dbReference>
<dbReference type="Gene3D" id="3.40.50.150">
    <property type="entry name" value="Vaccinia Virus protein VP39"/>
    <property type="match status" value="2"/>
</dbReference>
<keyword evidence="3 6" id="KW-0489">Methyltransferase</keyword>
<dbReference type="CDD" id="cd02440">
    <property type="entry name" value="AdoMet_MTases"/>
    <property type="match status" value="1"/>
</dbReference>
<dbReference type="Proteomes" id="UP001193081">
    <property type="component" value="Unassembled WGS sequence"/>
</dbReference>